<evidence type="ECO:0000256" key="6">
    <source>
        <dbReference type="ARBA" id="ARBA00023136"/>
    </source>
</evidence>
<protein>
    <submittedName>
        <fullName evidence="11">ABC transporter ATP-binding protein</fullName>
    </submittedName>
</protein>
<feature type="domain" description="ABC transmembrane type-1" evidence="10">
    <location>
        <begin position="45"/>
        <end position="322"/>
    </location>
</feature>
<keyword evidence="5 8" id="KW-1133">Transmembrane helix</keyword>
<dbReference type="EMBL" id="JBHSNZ010000001">
    <property type="protein sequence ID" value="MFC5806287.1"/>
    <property type="molecule type" value="Genomic_DNA"/>
</dbReference>
<dbReference type="InterPro" id="IPR039421">
    <property type="entry name" value="Type_1_exporter"/>
</dbReference>
<evidence type="ECO:0000256" key="8">
    <source>
        <dbReference type="SAM" id="Phobius"/>
    </source>
</evidence>
<dbReference type="InterPro" id="IPR017871">
    <property type="entry name" value="ABC_transporter-like_CS"/>
</dbReference>
<feature type="transmembrane region" description="Helical" evidence="8">
    <location>
        <begin position="169"/>
        <end position="194"/>
    </location>
</feature>
<evidence type="ECO:0000259" key="9">
    <source>
        <dbReference type="PROSITE" id="PS50893"/>
    </source>
</evidence>
<dbReference type="Gene3D" id="1.20.1560.10">
    <property type="entry name" value="ABC transporter type 1, transmembrane domain"/>
    <property type="match status" value="1"/>
</dbReference>
<dbReference type="InterPro" id="IPR003439">
    <property type="entry name" value="ABC_transporter-like_ATP-bd"/>
</dbReference>
<evidence type="ECO:0000313" key="12">
    <source>
        <dbReference type="Proteomes" id="UP001596112"/>
    </source>
</evidence>
<reference evidence="12" key="1">
    <citation type="journal article" date="2019" name="Int. J. Syst. Evol. Microbiol.">
        <title>The Global Catalogue of Microorganisms (GCM) 10K type strain sequencing project: providing services to taxonomists for standard genome sequencing and annotation.</title>
        <authorList>
            <consortium name="The Broad Institute Genomics Platform"/>
            <consortium name="The Broad Institute Genome Sequencing Center for Infectious Disease"/>
            <person name="Wu L."/>
            <person name="Ma J."/>
        </authorList>
    </citation>
    <scope>NUCLEOTIDE SEQUENCE [LARGE SCALE GENOMIC DNA]</scope>
    <source>
        <strain evidence="12">JCM 9918</strain>
    </source>
</reference>
<organism evidence="11 12">
    <name type="scientific">Streptomyces heilongjiangensis</name>
    <dbReference type="NCBI Taxonomy" id="945052"/>
    <lineage>
        <taxon>Bacteria</taxon>
        <taxon>Bacillati</taxon>
        <taxon>Actinomycetota</taxon>
        <taxon>Actinomycetes</taxon>
        <taxon>Kitasatosporales</taxon>
        <taxon>Streptomycetaceae</taxon>
        <taxon>Streptomyces</taxon>
    </lineage>
</organism>
<dbReference type="RefSeq" id="WP_272168611.1">
    <property type="nucleotide sequence ID" value="NZ_JAQOSL010000004.1"/>
</dbReference>
<dbReference type="SUPFAM" id="SSF52540">
    <property type="entry name" value="P-loop containing nucleoside triphosphate hydrolases"/>
    <property type="match status" value="1"/>
</dbReference>
<comment type="caution">
    <text evidence="11">The sequence shown here is derived from an EMBL/GenBank/DDBJ whole genome shotgun (WGS) entry which is preliminary data.</text>
</comment>
<evidence type="ECO:0000256" key="1">
    <source>
        <dbReference type="ARBA" id="ARBA00004651"/>
    </source>
</evidence>
<accession>A0ABW1AZV9</accession>
<dbReference type="PANTHER" id="PTHR24221">
    <property type="entry name" value="ATP-BINDING CASSETTE SUB-FAMILY B"/>
    <property type="match status" value="1"/>
</dbReference>
<name>A0ABW1AZV9_9ACTN</name>
<dbReference type="InterPro" id="IPR011527">
    <property type="entry name" value="ABC1_TM_dom"/>
</dbReference>
<keyword evidence="4 11" id="KW-0067">ATP-binding</keyword>
<dbReference type="PANTHER" id="PTHR24221:SF654">
    <property type="entry name" value="ATP-BINDING CASSETTE SUB-FAMILY B MEMBER 6"/>
    <property type="match status" value="1"/>
</dbReference>
<keyword evidence="6 8" id="KW-0472">Membrane</keyword>
<dbReference type="Pfam" id="PF00664">
    <property type="entry name" value="ABC_membrane"/>
    <property type="match status" value="1"/>
</dbReference>
<evidence type="ECO:0000259" key="10">
    <source>
        <dbReference type="PROSITE" id="PS50929"/>
    </source>
</evidence>
<dbReference type="GO" id="GO:0005524">
    <property type="term" value="F:ATP binding"/>
    <property type="evidence" value="ECO:0007669"/>
    <property type="project" value="UniProtKB-KW"/>
</dbReference>
<feature type="region of interest" description="Disordered" evidence="7">
    <location>
        <begin position="1"/>
        <end position="33"/>
    </location>
</feature>
<dbReference type="PROSITE" id="PS00211">
    <property type="entry name" value="ABC_TRANSPORTER_1"/>
    <property type="match status" value="1"/>
</dbReference>
<dbReference type="SUPFAM" id="SSF90123">
    <property type="entry name" value="ABC transporter transmembrane region"/>
    <property type="match status" value="1"/>
</dbReference>
<dbReference type="InterPro" id="IPR036640">
    <property type="entry name" value="ABC1_TM_sf"/>
</dbReference>
<dbReference type="Gene3D" id="3.40.50.300">
    <property type="entry name" value="P-loop containing nucleotide triphosphate hydrolases"/>
    <property type="match status" value="1"/>
</dbReference>
<dbReference type="PROSITE" id="PS50929">
    <property type="entry name" value="ABC_TM1F"/>
    <property type="match status" value="1"/>
</dbReference>
<evidence type="ECO:0000256" key="5">
    <source>
        <dbReference type="ARBA" id="ARBA00022989"/>
    </source>
</evidence>
<feature type="transmembrane region" description="Helical" evidence="8">
    <location>
        <begin position="263"/>
        <end position="284"/>
    </location>
</feature>
<sequence>MVQDPLHRPQGNAVPDRTSRSAAGRGVRAARGHAPKTTRPWLWALLLAVAVATSSAAALALPTVLATAVDQALSAGAGHGLLPVATVLGVLSGAEILAQYAGPRATAETTARLRAALVRHVMHLGPHADARRTTGDLVARLTASAGEAGLSVQAAVYAVAQLAMAAGSVVALGLLAPELAAAFLVAAPAGWLLLRRHLRRTVSRGEGYQSAQAAVAARLLDALAGHRTIAAAGTVEREIERVLAPLPELGRHGRALWDSQRRVAWSTGLLAPATQITVMAVAGYELSTGSLGPGGLVAALGYATLGLGGFGTAQSLLDLARARAGRRRVQEVLAVPRQPPGLRGLTPGPGRVEMRDITVRTPQGTVLDGLDLVLPARRCVALVGRSGAGTSLLAAVAGGLRAPDRGVVSLDGVPLDEIRPADLRATVSYAFSDPELTGAKVLDALRAAAAGLPEERVHAATRSAQADAFVRRLPNGYDTPLADAPLSGGQRQRLGLARALARDGRLLILDDATSSLDSATEAAVLRALDGSYGDRTRLVVTRRAATAARADLVAWLADGRVAALAPHRELWRLPAYRALFDNLEDADD</sequence>
<gene>
    <name evidence="11" type="ORF">ACFQGO_01955</name>
</gene>
<feature type="transmembrane region" description="Helical" evidence="8">
    <location>
        <begin position="296"/>
        <end position="317"/>
    </location>
</feature>
<keyword evidence="3" id="KW-0547">Nucleotide-binding</keyword>
<feature type="domain" description="ABC transporter" evidence="9">
    <location>
        <begin position="352"/>
        <end position="583"/>
    </location>
</feature>
<dbReference type="Pfam" id="PF00005">
    <property type="entry name" value="ABC_tran"/>
    <property type="match status" value="1"/>
</dbReference>
<keyword evidence="2 8" id="KW-0812">Transmembrane</keyword>
<comment type="subcellular location">
    <subcellularLocation>
        <location evidence="1">Cell membrane</location>
        <topology evidence="1">Multi-pass membrane protein</topology>
    </subcellularLocation>
</comment>
<evidence type="ECO:0000313" key="11">
    <source>
        <dbReference type="EMBL" id="MFC5806287.1"/>
    </source>
</evidence>
<dbReference type="PROSITE" id="PS50893">
    <property type="entry name" value="ABC_TRANSPORTER_2"/>
    <property type="match status" value="1"/>
</dbReference>
<dbReference type="InterPro" id="IPR003593">
    <property type="entry name" value="AAA+_ATPase"/>
</dbReference>
<dbReference type="InterPro" id="IPR027417">
    <property type="entry name" value="P-loop_NTPase"/>
</dbReference>
<keyword evidence="12" id="KW-1185">Reference proteome</keyword>
<dbReference type="SMART" id="SM00382">
    <property type="entry name" value="AAA"/>
    <property type="match status" value="1"/>
</dbReference>
<dbReference type="Proteomes" id="UP001596112">
    <property type="component" value="Unassembled WGS sequence"/>
</dbReference>
<proteinExistence type="predicted"/>
<evidence type="ECO:0000256" key="2">
    <source>
        <dbReference type="ARBA" id="ARBA00022692"/>
    </source>
</evidence>
<evidence type="ECO:0000256" key="4">
    <source>
        <dbReference type="ARBA" id="ARBA00022840"/>
    </source>
</evidence>
<feature type="transmembrane region" description="Helical" evidence="8">
    <location>
        <begin position="41"/>
        <end position="69"/>
    </location>
</feature>
<evidence type="ECO:0000256" key="3">
    <source>
        <dbReference type="ARBA" id="ARBA00022741"/>
    </source>
</evidence>
<evidence type="ECO:0000256" key="7">
    <source>
        <dbReference type="SAM" id="MobiDB-lite"/>
    </source>
</evidence>
<feature type="transmembrane region" description="Helical" evidence="8">
    <location>
        <begin position="81"/>
        <end position="101"/>
    </location>
</feature>